<reference evidence="10" key="1">
    <citation type="submission" date="2003-08" db="EMBL/GenBank/DDBJ databases">
        <authorList>
            <person name="Birren B."/>
            <person name="Nusbaum C."/>
            <person name="Abebe A."/>
            <person name="Abouelleil A."/>
            <person name="Adekoya E."/>
            <person name="Ait-zahra M."/>
            <person name="Allen N."/>
            <person name="Allen T."/>
            <person name="An P."/>
            <person name="Anderson M."/>
            <person name="Anderson S."/>
            <person name="Arachchi H."/>
            <person name="Armbruster J."/>
            <person name="Bachantsang P."/>
            <person name="Baldwin J."/>
            <person name="Barry A."/>
            <person name="Bayul T."/>
            <person name="Blitshsteyn B."/>
            <person name="Bloom T."/>
            <person name="Blye J."/>
            <person name="Boguslavskiy L."/>
            <person name="Borowsky M."/>
            <person name="Boukhgalter B."/>
            <person name="Brunache A."/>
            <person name="Butler J."/>
            <person name="Calixte N."/>
            <person name="Calvo S."/>
            <person name="Camarata J."/>
            <person name="Campo K."/>
            <person name="Chang J."/>
            <person name="Cheshatsang Y."/>
            <person name="Citroen M."/>
            <person name="Collymore A."/>
            <person name="Considine T."/>
            <person name="Cook A."/>
            <person name="Cooke P."/>
            <person name="Corum B."/>
            <person name="Cuomo C."/>
            <person name="David R."/>
            <person name="Dawoe T."/>
            <person name="Degray S."/>
            <person name="Dodge S."/>
            <person name="Dooley K."/>
            <person name="Dorje P."/>
            <person name="Dorjee K."/>
            <person name="Dorris L."/>
            <person name="Duffey N."/>
            <person name="Dupes A."/>
            <person name="Elkins T."/>
            <person name="Engels R."/>
            <person name="Erickson J."/>
            <person name="Farina A."/>
            <person name="Faro S."/>
            <person name="Ferreira P."/>
            <person name="Fischer H."/>
            <person name="Fitzgerald M."/>
            <person name="Foley K."/>
            <person name="Gage D."/>
            <person name="Galagan J."/>
            <person name="Gearin G."/>
            <person name="Gnerre S."/>
            <person name="Gnirke A."/>
            <person name="Goyette A."/>
            <person name="Graham J."/>
            <person name="Grandbois E."/>
            <person name="Gyaltsen K."/>
            <person name="Hafez N."/>
            <person name="Hagopian D."/>
            <person name="Hagos B."/>
            <person name="Hall J."/>
            <person name="Hatcher B."/>
            <person name="Heller A."/>
            <person name="Higgins H."/>
            <person name="Honan T."/>
            <person name="Horn A."/>
            <person name="Houde N."/>
            <person name="Hughes L."/>
            <person name="Hulme W."/>
            <person name="Husby E."/>
            <person name="Iliev I."/>
            <person name="Jaffe D."/>
            <person name="Jones C."/>
            <person name="Kamal M."/>
            <person name="Kamat A."/>
            <person name="Kamvysselis M."/>
            <person name="Karlsson E."/>
            <person name="Kells C."/>
            <person name="Kieu A."/>
            <person name="Kisner P."/>
            <person name="Kodira C."/>
            <person name="Kulbokas E."/>
            <person name="Labutti K."/>
            <person name="Lama D."/>
            <person name="Landers T."/>
            <person name="Leger J."/>
            <person name="Levine S."/>
            <person name="Lewis D."/>
            <person name="Lewis T."/>
            <person name="Lindblad-toh K."/>
            <person name="Liu X."/>
            <person name="Lokyitsang T."/>
            <person name="Lokyitsang Y."/>
            <person name="Lucien O."/>
            <person name="Lui A."/>
            <person name="Ma L.J."/>
            <person name="Mabbitt R."/>
            <person name="Macdonald J."/>
            <person name="Maclean C."/>
            <person name="Major J."/>
            <person name="Manning J."/>
            <person name="Marabella R."/>
            <person name="Maru K."/>
            <person name="Matthews C."/>
            <person name="Mauceli E."/>
            <person name="Mccarthy M."/>
            <person name="Mcdonough S."/>
            <person name="Mcghee T."/>
            <person name="Meldrim J."/>
            <person name="Meneus L."/>
            <person name="Mesirov J."/>
            <person name="Mihalev A."/>
            <person name="Mihova T."/>
            <person name="Mikkelsen T."/>
            <person name="Mlenga V."/>
            <person name="Moru K."/>
            <person name="Mozes J."/>
            <person name="Mulrain L."/>
            <person name="Munson G."/>
            <person name="Naylor J."/>
            <person name="Newes C."/>
            <person name="Nguyen C."/>
            <person name="Nguyen N."/>
            <person name="Nguyen T."/>
            <person name="Nicol R."/>
            <person name="Nielsen C."/>
            <person name="Nizzari M."/>
            <person name="Norbu C."/>
            <person name="Norbu N."/>
            <person name="O'donnell P."/>
            <person name="Okoawo O."/>
            <person name="O'leary S."/>
            <person name="Omotosho B."/>
            <person name="O'neill K."/>
            <person name="Osman S."/>
            <person name="Parker S."/>
            <person name="Perrin D."/>
            <person name="Phunkhang P."/>
            <person name="Piqani B."/>
            <person name="Purcell S."/>
            <person name="Rachupka T."/>
            <person name="Ramasamy U."/>
            <person name="Rameau R."/>
            <person name="Ray V."/>
            <person name="Raymond C."/>
            <person name="Retta R."/>
            <person name="Richardson S."/>
            <person name="Rise C."/>
            <person name="Rodriguez J."/>
            <person name="Rogers J."/>
            <person name="Rogov P."/>
            <person name="Rutman M."/>
            <person name="Schupbach R."/>
            <person name="Seaman C."/>
            <person name="Settipalli S."/>
            <person name="Sharpe T."/>
            <person name="Sheridan J."/>
            <person name="Sherpa N."/>
            <person name="Shi J."/>
            <person name="Smirnov S."/>
            <person name="Smith C."/>
            <person name="Sougnez C."/>
            <person name="Spencer B."/>
            <person name="Stalker J."/>
            <person name="Stange-thomann N."/>
            <person name="Stavropoulos S."/>
            <person name="Stetson K."/>
            <person name="Stone C."/>
            <person name="Stone S."/>
            <person name="Stubbs M."/>
            <person name="Talamas J."/>
            <person name="Tchuinga P."/>
            <person name="Tenzing P."/>
            <person name="Tesfaye S."/>
            <person name="Theodore J."/>
            <person name="Thoulutsang Y."/>
            <person name="Topham K."/>
            <person name="Towey S."/>
            <person name="Tsamla T."/>
            <person name="Tsomo N."/>
            <person name="Vallee D."/>
            <person name="Vassiliev H."/>
            <person name="Venkataraman V."/>
            <person name="Vinson J."/>
            <person name="Vo A."/>
            <person name="Wade C."/>
            <person name="Wang S."/>
            <person name="Wangchuk T."/>
            <person name="Wangdi T."/>
            <person name="Whittaker C."/>
            <person name="Wilkinson J."/>
            <person name="Wu Y."/>
            <person name="Wyman D."/>
            <person name="Yadav S."/>
            <person name="Yang S."/>
            <person name="Yang X."/>
            <person name="Yeager S."/>
            <person name="Yee E."/>
            <person name="Young G."/>
            <person name="Zainoun J."/>
            <person name="Zembeck L."/>
            <person name="Zimmer A."/>
            <person name="Zody M."/>
            <person name="Lander E."/>
        </authorList>
    </citation>
    <scope>NUCLEOTIDE SEQUENCE [LARGE SCALE GENOMIC DNA]</scope>
</reference>
<dbReference type="Gene3D" id="1.10.10.10">
    <property type="entry name" value="Winged helix-like DNA-binding domain superfamily/Winged helix DNA-binding domain"/>
    <property type="match status" value="1"/>
</dbReference>
<reference evidence="9" key="2">
    <citation type="submission" date="2025-08" db="UniProtKB">
        <authorList>
            <consortium name="Ensembl"/>
        </authorList>
    </citation>
    <scope>IDENTIFICATION</scope>
</reference>
<dbReference type="PANTHER" id="PTHR11849">
    <property type="entry name" value="ETS"/>
    <property type="match status" value="1"/>
</dbReference>
<evidence type="ECO:0000256" key="2">
    <source>
        <dbReference type="ARBA" id="ARBA00005562"/>
    </source>
</evidence>
<dbReference type="InterPro" id="IPR046328">
    <property type="entry name" value="ETS_fam"/>
</dbReference>
<accession>H2YN27</accession>
<evidence type="ECO:0000313" key="9">
    <source>
        <dbReference type="Ensembl" id="ENSCSAVP00000006729.1"/>
    </source>
</evidence>
<dbReference type="InterPro" id="IPR003118">
    <property type="entry name" value="Pointed_dom"/>
</dbReference>
<feature type="compositionally biased region" description="Polar residues" evidence="6">
    <location>
        <begin position="281"/>
        <end position="299"/>
    </location>
</feature>
<dbReference type="PROSITE" id="PS51433">
    <property type="entry name" value="PNT"/>
    <property type="match status" value="1"/>
</dbReference>
<dbReference type="Pfam" id="PF00178">
    <property type="entry name" value="Ets"/>
    <property type="match status" value="1"/>
</dbReference>
<feature type="region of interest" description="Disordered" evidence="6">
    <location>
        <begin position="279"/>
        <end position="299"/>
    </location>
</feature>
<feature type="region of interest" description="Disordered" evidence="6">
    <location>
        <begin position="152"/>
        <end position="172"/>
    </location>
</feature>
<dbReference type="Ensembl" id="ENSCSAVT00000006815.1">
    <property type="protein sequence ID" value="ENSCSAVP00000006729.1"/>
    <property type="gene ID" value="ENSCSAVG00000004028.1"/>
</dbReference>
<dbReference type="Proteomes" id="UP000007875">
    <property type="component" value="Unassembled WGS sequence"/>
</dbReference>
<organism evidence="9 10">
    <name type="scientific">Ciona savignyi</name>
    <name type="common">Pacific transparent sea squirt</name>
    <dbReference type="NCBI Taxonomy" id="51511"/>
    <lineage>
        <taxon>Eukaryota</taxon>
        <taxon>Metazoa</taxon>
        <taxon>Chordata</taxon>
        <taxon>Tunicata</taxon>
        <taxon>Ascidiacea</taxon>
        <taxon>Phlebobranchia</taxon>
        <taxon>Cionidae</taxon>
        <taxon>Ciona</taxon>
    </lineage>
</organism>
<dbReference type="PROSITE" id="PS00346">
    <property type="entry name" value="ETS_DOMAIN_2"/>
    <property type="match status" value="1"/>
</dbReference>
<evidence type="ECO:0000256" key="5">
    <source>
        <dbReference type="RuleBase" id="RU004019"/>
    </source>
</evidence>
<keyword evidence="4 5" id="KW-0539">Nucleus</keyword>
<dbReference type="HOGENOM" id="CLU_034467_0_0_1"/>
<dbReference type="PRINTS" id="PR00454">
    <property type="entry name" value="ETSDOMAIN"/>
</dbReference>
<comment type="subcellular location">
    <subcellularLocation>
        <location evidence="1 5">Nucleus</location>
    </subcellularLocation>
</comment>
<comment type="similarity">
    <text evidence="2 5">Belongs to the ETS family.</text>
</comment>
<sequence>MQQHICAVVDCFPRSPHHTSVKQQQVLSNFKPNSVSAGFWPRPNNRVGDQLAPDGRSSVGKGLQTSINLMKYDNTNPFSNFHYPITTTNPAEHFNRTQCTYASSGAVWFDSKQGAVDQRTGNQDSVQVTKSKNQRRDTLPLDYSRKRSLSITTGHRERLAPRKRRSLGSDAGSVDKMALAKTGTDLGGKRTINCAVNQDKKEAEVLVPTDLNSWTNSHVVQWVQWVAREYQVPDVDMTGYKGTTGAELRKMSLKDFKKLTSSSKEADIFYSHLQYLKGNRKSSSPNAEKTLDTKPSQTLSPEVEDSYTLLGPLCTKLSKQGGGQIQLWQFLLELLSDPANASCITWEGTSGEFKMVDPDEVARRWGERKSKPNMNYDKLSRALRYYYDKNIMTKVHGKRYAYKFDFHGLAQAIQVTNSPERYGYTYGQTASGLPSYTEAVHQINMIQPLVDEKNSQWFATVGKQFATSGGTNDYLSSSPFGPTAYFSPHDIGSHESHTSPYAISSHIQGHPYYHQYHSNFYPNQEYQSSPNYYSYYNRTHSEHVPMPLTYSASFDTSSTNQIGMY</sequence>
<feature type="region of interest" description="Disordered" evidence="6">
    <location>
        <begin position="114"/>
        <end position="136"/>
    </location>
</feature>
<proteinExistence type="inferred from homology"/>
<protein>
    <recommendedName>
        <fullName evidence="11">ETS domain-containing protein</fullName>
    </recommendedName>
</protein>
<dbReference type="Pfam" id="PF02198">
    <property type="entry name" value="SAM_PNT"/>
    <property type="match status" value="1"/>
</dbReference>
<dbReference type="InterPro" id="IPR013761">
    <property type="entry name" value="SAM/pointed_sf"/>
</dbReference>
<evidence type="ECO:0000259" key="7">
    <source>
        <dbReference type="PROSITE" id="PS50061"/>
    </source>
</evidence>
<dbReference type="GO" id="GO:0000981">
    <property type="term" value="F:DNA-binding transcription factor activity, RNA polymerase II-specific"/>
    <property type="evidence" value="ECO:0007669"/>
    <property type="project" value="TreeGrafter"/>
</dbReference>
<dbReference type="FunFam" id="1.10.10.10:FF:000343">
    <property type="entry name" value="Ets at 65A, isoform C"/>
    <property type="match status" value="1"/>
</dbReference>
<reference evidence="9" key="3">
    <citation type="submission" date="2025-09" db="UniProtKB">
        <authorList>
            <consortium name="Ensembl"/>
        </authorList>
    </citation>
    <scope>IDENTIFICATION</scope>
</reference>
<dbReference type="PROSITE" id="PS50061">
    <property type="entry name" value="ETS_DOMAIN_3"/>
    <property type="match status" value="1"/>
</dbReference>
<dbReference type="SUPFAM" id="SSF47769">
    <property type="entry name" value="SAM/Pointed domain"/>
    <property type="match status" value="1"/>
</dbReference>
<dbReference type="GO" id="GO:0005634">
    <property type="term" value="C:nucleus"/>
    <property type="evidence" value="ECO:0007669"/>
    <property type="project" value="UniProtKB-SubCell"/>
</dbReference>
<keyword evidence="3 5" id="KW-0238">DNA-binding</keyword>
<dbReference type="PANTHER" id="PTHR11849:SF304">
    <property type="entry name" value="DNA-BINDING PROTEIN D-ETS-3"/>
    <property type="match status" value="1"/>
</dbReference>
<dbReference type="SMART" id="SM00251">
    <property type="entry name" value="SAM_PNT"/>
    <property type="match status" value="1"/>
</dbReference>
<dbReference type="Gene3D" id="1.10.150.50">
    <property type="entry name" value="Transcription Factor, Ets-1"/>
    <property type="match status" value="1"/>
</dbReference>
<dbReference type="SMART" id="SM00413">
    <property type="entry name" value="ETS"/>
    <property type="match status" value="1"/>
</dbReference>
<feature type="domain" description="ETS" evidence="7">
    <location>
        <begin position="325"/>
        <end position="405"/>
    </location>
</feature>
<feature type="compositionally biased region" description="Polar residues" evidence="6">
    <location>
        <begin position="119"/>
        <end position="131"/>
    </location>
</feature>
<evidence type="ECO:0000313" key="10">
    <source>
        <dbReference type="Proteomes" id="UP000007875"/>
    </source>
</evidence>
<evidence type="ECO:0000256" key="3">
    <source>
        <dbReference type="ARBA" id="ARBA00023125"/>
    </source>
</evidence>
<dbReference type="InParanoid" id="H2YN27"/>
<dbReference type="InterPro" id="IPR036390">
    <property type="entry name" value="WH_DNA-bd_sf"/>
</dbReference>
<dbReference type="PROSITE" id="PS00345">
    <property type="entry name" value="ETS_DOMAIN_1"/>
    <property type="match status" value="1"/>
</dbReference>
<evidence type="ECO:0000256" key="6">
    <source>
        <dbReference type="SAM" id="MobiDB-lite"/>
    </source>
</evidence>
<dbReference type="GeneTree" id="ENSGT00940000165272"/>
<dbReference type="OMA" id="QINMIQP"/>
<dbReference type="GO" id="GO:0043565">
    <property type="term" value="F:sequence-specific DNA binding"/>
    <property type="evidence" value="ECO:0007669"/>
    <property type="project" value="InterPro"/>
</dbReference>
<keyword evidence="10" id="KW-1185">Reference proteome</keyword>
<dbReference type="GO" id="GO:0030154">
    <property type="term" value="P:cell differentiation"/>
    <property type="evidence" value="ECO:0007669"/>
    <property type="project" value="TreeGrafter"/>
</dbReference>
<dbReference type="InterPro" id="IPR000418">
    <property type="entry name" value="Ets_dom"/>
</dbReference>
<name>H2YN27_CIOSA</name>
<dbReference type="STRING" id="51511.ENSCSAVP00000006729"/>
<feature type="domain" description="PNT" evidence="8">
    <location>
        <begin position="193"/>
        <end position="280"/>
    </location>
</feature>
<evidence type="ECO:0000256" key="1">
    <source>
        <dbReference type="ARBA" id="ARBA00004123"/>
    </source>
</evidence>
<dbReference type="AlphaFoldDB" id="H2YN27"/>
<dbReference type="InterPro" id="IPR036388">
    <property type="entry name" value="WH-like_DNA-bd_sf"/>
</dbReference>
<evidence type="ECO:0008006" key="11">
    <source>
        <dbReference type="Google" id="ProtNLM"/>
    </source>
</evidence>
<evidence type="ECO:0000256" key="4">
    <source>
        <dbReference type="ARBA" id="ARBA00023242"/>
    </source>
</evidence>
<dbReference type="eggNOG" id="KOG3806">
    <property type="taxonomic scope" value="Eukaryota"/>
</dbReference>
<dbReference type="SUPFAM" id="SSF46785">
    <property type="entry name" value="Winged helix' DNA-binding domain"/>
    <property type="match status" value="1"/>
</dbReference>
<evidence type="ECO:0000259" key="8">
    <source>
        <dbReference type="PROSITE" id="PS51433"/>
    </source>
</evidence>